<keyword evidence="3" id="KW-1185">Reference proteome</keyword>
<dbReference type="Proteomes" id="UP001595616">
    <property type="component" value="Unassembled WGS sequence"/>
</dbReference>
<evidence type="ECO:0000256" key="1">
    <source>
        <dbReference type="SAM" id="SignalP"/>
    </source>
</evidence>
<reference evidence="3" key="1">
    <citation type="journal article" date="2019" name="Int. J. Syst. Evol. Microbiol.">
        <title>The Global Catalogue of Microorganisms (GCM) 10K type strain sequencing project: providing services to taxonomists for standard genome sequencing and annotation.</title>
        <authorList>
            <consortium name="The Broad Institute Genomics Platform"/>
            <consortium name="The Broad Institute Genome Sequencing Center for Infectious Disease"/>
            <person name="Wu L."/>
            <person name="Ma J."/>
        </authorList>
    </citation>
    <scope>NUCLEOTIDE SEQUENCE [LARGE SCALE GENOMIC DNA]</scope>
    <source>
        <strain evidence="3">CECT 7956</strain>
    </source>
</reference>
<name>A0ABV7YS64_9BACT</name>
<dbReference type="EMBL" id="JBHRYQ010000001">
    <property type="protein sequence ID" value="MFC3809711.1"/>
    <property type="molecule type" value="Genomic_DNA"/>
</dbReference>
<sequence length="61" mass="6806">MKKSLAVLTVLVGLGMSSFVAEASFKRDRKKNKKEKCCQEMSKKECKTACSKEEKGSCTKK</sequence>
<evidence type="ECO:0000313" key="3">
    <source>
        <dbReference type="Proteomes" id="UP001595616"/>
    </source>
</evidence>
<dbReference type="RefSeq" id="WP_379835122.1">
    <property type="nucleotide sequence ID" value="NZ_JBHRYQ010000001.1"/>
</dbReference>
<organism evidence="2 3">
    <name type="scientific">Lacihabitans lacunae</name>
    <dbReference type="NCBI Taxonomy" id="1028214"/>
    <lineage>
        <taxon>Bacteria</taxon>
        <taxon>Pseudomonadati</taxon>
        <taxon>Bacteroidota</taxon>
        <taxon>Cytophagia</taxon>
        <taxon>Cytophagales</taxon>
        <taxon>Leadbetterellaceae</taxon>
        <taxon>Lacihabitans</taxon>
    </lineage>
</organism>
<proteinExistence type="predicted"/>
<comment type="caution">
    <text evidence="2">The sequence shown here is derived from an EMBL/GenBank/DDBJ whole genome shotgun (WGS) entry which is preliminary data.</text>
</comment>
<feature type="chain" id="PRO_5046634383" evidence="1">
    <location>
        <begin position="24"/>
        <end position="61"/>
    </location>
</feature>
<protein>
    <submittedName>
        <fullName evidence="2">Uncharacterized protein</fullName>
    </submittedName>
</protein>
<accession>A0ABV7YS64</accession>
<evidence type="ECO:0000313" key="2">
    <source>
        <dbReference type="EMBL" id="MFC3809711.1"/>
    </source>
</evidence>
<gene>
    <name evidence="2" type="ORF">ACFOOI_03510</name>
</gene>
<feature type="signal peptide" evidence="1">
    <location>
        <begin position="1"/>
        <end position="23"/>
    </location>
</feature>
<keyword evidence="1" id="KW-0732">Signal</keyword>